<evidence type="ECO:0000313" key="3">
    <source>
        <dbReference type="Proteomes" id="UP001202328"/>
    </source>
</evidence>
<gene>
    <name evidence="2" type="ORF">MKW98_011982</name>
</gene>
<keyword evidence="3" id="KW-1185">Reference proteome</keyword>
<comment type="caution">
    <text evidence="2">The sequence shown here is derived from an EMBL/GenBank/DDBJ whole genome shotgun (WGS) entry which is preliminary data.</text>
</comment>
<protein>
    <submittedName>
        <fullName evidence="2">Uncharacterized protein</fullName>
    </submittedName>
</protein>
<dbReference type="PANTHER" id="PTHR33971">
    <property type="entry name" value="OS06G0232000 PROTEIN"/>
    <property type="match status" value="1"/>
</dbReference>
<dbReference type="GO" id="GO:0070300">
    <property type="term" value="F:phosphatidic acid binding"/>
    <property type="evidence" value="ECO:0007669"/>
    <property type="project" value="InterPro"/>
</dbReference>
<dbReference type="PANTHER" id="PTHR33971:SF3">
    <property type="entry name" value="UBIQUITIN CARBOXYL-TERMINAL HYDROLASE 36"/>
    <property type="match status" value="1"/>
</dbReference>
<sequence length="440" mass="50622">MANSDFGVPEFKAYNPNPYSGGYDLTLAYGKPLPPSHSICYPPPPFNNPHASLNGFSYGSIPSPYVTSSKLHLPTPKPQNKEKENKNQDHDGNQNGKLVDNISTNGYGNGYGSDDYSHQSWTDYGYGKNEDSCNQDDLGPCPSIFGYWPCLYKMNQKTYDQNNGDEQEKDHRNQWEVTAEYLFGTTLYPYGESIQVDVSYGYNSSYRYQKHNIEEPTSIKQFMYNEKSPTSKLGYYGTYQEDDCLPLGRQSNLAIVPITYGNDGHYEIQPPSVKVDYNEQSSLQRLCYGQSDHAEDYPLFDNVEYNGRSSFQSPGFDEAYDSQEFPALGYVSNESNLVTSYERHYPEQSHLLHVEYNDQCEVYHKEEYHALGYVSGESNLAMNNGCERHYPEHSHLLHNEYNERPTFQKLGHGEIHQEEEFPAYRYGEDFFSESMDRYNY</sequence>
<reference evidence="2" key="1">
    <citation type="submission" date="2022-04" db="EMBL/GenBank/DDBJ databases">
        <title>A functionally conserved STORR gene fusion in Papaver species that diverged 16.8 million years ago.</title>
        <authorList>
            <person name="Catania T."/>
        </authorList>
    </citation>
    <scope>NUCLEOTIDE SEQUENCE</scope>
    <source>
        <strain evidence="2">S-188037</strain>
    </source>
</reference>
<dbReference type="Proteomes" id="UP001202328">
    <property type="component" value="Unassembled WGS sequence"/>
</dbReference>
<dbReference type="InterPro" id="IPR038943">
    <property type="entry name" value="PLDrp1-like"/>
</dbReference>
<accession>A0AAD4SQF8</accession>
<feature type="compositionally biased region" description="Basic and acidic residues" evidence="1">
    <location>
        <begin position="79"/>
        <end position="92"/>
    </location>
</feature>
<proteinExistence type="predicted"/>
<evidence type="ECO:0000256" key="1">
    <source>
        <dbReference type="SAM" id="MobiDB-lite"/>
    </source>
</evidence>
<organism evidence="2 3">
    <name type="scientific">Papaver atlanticum</name>
    <dbReference type="NCBI Taxonomy" id="357466"/>
    <lineage>
        <taxon>Eukaryota</taxon>
        <taxon>Viridiplantae</taxon>
        <taxon>Streptophyta</taxon>
        <taxon>Embryophyta</taxon>
        <taxon>Tracheophyta</taxon>
        <taxon>Spermatophyta</taxon>
        <taxon>Magnoliopsida</taxon>
        <taxon>Ranunculales</taxon>
        <taxon>Papaveraceae</taxon>
        <taxon>Papaveroideae</taxon>
        <taxon>Papaver</taxon>
    </lineage>
</organism>
<feature type="region of interest" description="Disordered" evidence="1">
    <location>
        <begin position="67"/>
        <end position="100"/>
    </location>
</feature>
<dbReference type="AlphaFoldDB" id="A0AAD4SQF8"/>
<name>A0AAD4SQF8_9MAGN</name>
<dbReference type="EMBL" id="JAJJMB010009193">
    <property type="protein sequence ID" value="KAI3915083.1"/>
    <property type="molecule type" value="Genomic_DNA"/>
</dbReference>
<evidence type="ECO:0000313" key="2">
    <source>
        <dbReference type="EMBL" id="KAI3915083.1"/>
    </source>
</evidence>